<feature type="region of interest" description="Disordered" evidence="10">
    <location>
        <begin position="1694"/>
        <end position="1733"/>
    </location>
</feature>
<dbReference type="InterPro" id="IPR001789">
    <property type="entry name" value="Sig_transdc_resp-reg_receiver"/>
</dbReference>
<feature type="compositionally biased region" description="Basic and acidic residues" evidence="10">
    <location>
        <begin position="1711"/>
        <end position="1728"/>
    </location>
</feature>
<dbReference type="SMART" id="SM00220">
    <property type="entry name" value="S_TKc"/>
    <property type="match status" value="1"/>
</dbReference>
<evidence type="ECO:0000313" key="15">
    <source>
        <dbReference type="Proteomes" id="UP000244722"/>
    </source>
</evidence>
<comment type="catalytic activity">
    <reaction evidence="1">
        <text>ATP + protein L-histidine = ADP + protein N-phospho-L-histidine.</text>
        <dbReference type="EC" id="2.7.13.3"/>
    </reaction>
</comment>
<dbReference type="InterPro" id="IPR011009">
    <property type="entry name" value="Kinase-like_dom_sf"/>
</dbReference>
<accession>A0A2T6ZNY4</accession>
<dbReference type="InterPro" id="IPR036890">
    <property type="entry name" value="HATPase_C_sf"/>
</dbReference>
<dbReference type="GO" id="GO:0005524">
    <property type="term" value="F:ATP binding"/>
    <property type="evidence" value="ECO:0007669"/>
    <property type="project" value="UniProtKB-KW"/>
</dbReference>
<comment type="caution">
    <text evidence="14">The sequence shown here is derived from an EMBL/GenBank/DDBJ whole genome shotgun (WGS) entry which is preliminary data.</text>
</comment>
<dbReference type="InterPro" id="IPR004358">
    <property type="entry name" value="Sig_transdc_His_kin-like_C"/>
</dbReference>
<dbReference type="Gene3D" id="1.10.510.10">
    <property type="entry name" value="Transferase(Phosphotransferase) domain 1"/>
    <property type="match status" value="1"/>
</dbReference>
<dbReference type="InterPro" id="IPR003018">
    <property type="entry name" value="GAF"/>
</dbReference>
<dbReference type="PROSITE" id="PS50011">
    <property type="entry name" value="PROTEIN_KINASE_DOM"/>
    <property type="match status" value="1"/>
</dbReference>
<feature type="modified residue" description="4-aspartylphosphate" evidence="9">
    <location>
        <position position="2360"/>
    </location>
</feature>
<organism evidence="14 15">
    <name type="scientific">Tuber borchii</name>
    <name type="common">White truffle</name>
    <dbReference type="NCBI Taxonomy" id="42251"/>
    <lineage>
        <taxon>Eukaryota</taxon>
        <taxon>Fungi</taxon>
        <taxon>Dikarya</taxon>
        <taxon>Ascomycota</taxon>
        <taxon>Pezizomycotina</taxon>
        <taxon>Pezizomycetes</taxon>
        <taxon>Pezizales</taxon>
        <taxon>Tuberaceae</taxon>
        <taxon>Tuber</taxon>
    </lineage>
</organism>
<evidence type="ECO:0000256" key="4">
    <source>
        <dbReference type="ARBA" id="ARBA00022679"/>
    </source>
</evidence>
<dbReference type="SUPFAM" id="SSF56112">
    <property type="entry name" value="Protein kinase-like (PK-like)"/>
    <property type="match status" value="1"/>
</dbReference>
<dbReference type="InterPro" id="IPR041664">
    <property type="entry name" value="AAA_16"/>
</dbReference>
<dbReference type="Gene3D" id="1.10.287.130">
    <property type="match status" value="1"/>
</dbReference>
<dbReference type="PANTHER" id="PTHR45339:SF5">
    <property type="entry name" value="HISTIDINE KINASE"/>
    <property type="match status" value="1"/>
</dbReference>
<dbReference type="Gene3D" id="3.30.450.40">
    <property type="match status" value="1"/>
</dbReference>
<gene>
    <name evidence="14" type="ORF">B9Z19DRAFT_1128578</name>
</gene>
<evidence type="ECO:0000256" key="2">
    <source>
        <dbReference type="ARBA" id="ARBA00012438"/>
    </source>
</evidence>
<dbReference type="Gene3D" id="3.40.50.2300">
    <property type="match status" value="1"/>
</dbReference>
<dbReference type="Pfam" id="PF01590">
    <property type="entry name" value="GAF"/>
    <property type="match status" value="1"/>
</dbReference>
<evidence type="ECO:0000256" key="8">
    <source>
        <dbReference type="ARBA" id="ARBA00023012"/>
    </source>
</evidence>
<keyword evidence="15" id="KW-1185">Reference proteome</keyword>
<dbReference type="InterPro" id="IPR011006">
    <property type="entry name" value="CheY-like_superfamily"/>
</dbReference>
<evidence type="ECO:0000313" key="14">
    <source>
        <dbReference type="EMBL" id="PUU77187.1"/>
    </source>
</evidence>
<dbReference type="SUPFAM" id="SSF55874">
    <property type="entry name" value="ATPase domain of HSP90 chaperone/DNA topoisomerase II/histidine kinase"/>
    <property type="match status" value="1"/>
</dbReference>
<dbReference type="Pfam" id="PF00512">
    <property type="entry name" value="HisKA"/>
    <property type="match status" value="1"/>
</dbReference>
<dbReference type="PRINTS" id="PR00344">
    <property type="entry name" value="BCTRLSENSOR"/>
</dbReference>
<dbReference type="Pfam" id="PF13191">
    <property type="entry name" value="AAA_16"/>
    <property type="match status" value="1"/>
</dbReference>
<dbReference type="CDD" id="cd17546">
    <property type="entry name" value="REC_hyHK_CKI1_RcsC-like"/>
    <property type="match status" value="1"/>
</dbReference>
<dbReference type="InterPro" id="IPR003661">
    <property type="entry name" value="HisK_dim/P_dom"/>
</dbReference>
<dbReference type="PROSITE" id="PS50109">
    <property type="entry name" value="HIS_KIN"/>
    <property type="match status" value="1"/>
</dbReference>
<evidence type="ECO:0000256" key="7">
    <source>
        <dbReference type="ARBA" id="ARBA00022840"/>
    </source>
</evidence>
<dbReference type="STRING" id="42251.A0A2T6ZNY4"/>
<dbReference type="EC" id="2.7.13.3" evidence="2"/>
<keyword evidence="8" id="KW-0902">Two-component regulatory system</keyword>
<keyword evidence="4" id="KW-0808">Transferase</keyword>
<keyword evidence="7" id="KW-0067">ATP-binding</keyword>
<dbReference type="OrthoDB" id="60033at2759"/>
<name>A0A2T6ZNY4_TUBBO</name>
<dbReference type="PANTHER" id="PTHR45339">
    <property type="entry name" value="HYBRID SIGNAL TRANSDUCTION HISTIDINE KINASE J"/>
    <property type="match status" value="1"/>
</dbReference>
<dbReference type="SUPFAM" id="SSF52540">
    <property type="entry name" value="P-loop containing nucleoside triphosphate hydrolases"/>
    <property type="match status" value="1"/>
</dbReference>
<dbReference type="InterPro" id="IPR000719">
    <property type="entry name" value="Prot_kinase_dom"/>
</dbReference>
<evidence type="ECO:0000256" key="1">
    <source>
        <dbReference type="ARBA" id="ARBA00000085"/>
    </source>
</evidence>
<evidence type="ECO:0000256" key="6">
    <source>
        <dbReference type="ARBA" id="ARBA00022777"/>
    </source>
</evidence>
<dbReference type="SMART" id="SM00387">
    <property type="entry name" value="HATPase_c"/>
    <property type="match status" value="1"/>
</dbReference>
<keyword evidence="5" id="KW-0547">Nucleotide-binding</keyword>
<feature type="domain" description="Histidine kinase" evidence="12">
    <location>
        <begin position="1926"/>
        <end position="2148"/>
    </location>
</feature>
<feature type="domain" description="Response regulatory" evidence="13">
    <location>
        <begin position="2306"/>
        <end position="2428"/>
    </location>
</feature>
<feature type="compositionally biased region" description="Polar residues" evidence="10">
    <location>
        <begin position="1694"/>
        <end position="1703"/>
    </location>
</feature>
<dbReference type="FunFam" id="3.30.565.10:FF:000010">
    <property type="entry name" value="Sensor histidine kinase RcsC"/>
    <property type="match status" value="1"/>
</dbReference>
<dbReference type="InterPro" id="IPR029016">
    <property type="entry name" value="GAF-like_dom_sf"/>
</dbReference>
<dbReference type="CDD" id="cd16922">
    <property type="entry name" value="HATPase_EvgS-ArcB-TorS-like"/>
    <property type="match status" value="1"/>
</dbReference>
<dbReference type="Pfam" id="PF00069">
    <property type="entry name" value="Pkinase"/>
    <property type="match status" value="1"/>
</dbReference>
<dbReference type="FunFam" id="1.10.287.130:FF:000002">
    <property type="entry name" value="Two-component osmosensing histidine kinase"/>
    <property type="match status" value="1"/>
</dbReference>
<dbReference type="InterPro" id="IPR005467">
    <property type="entry name" value="His_kinase_dom"/>
</dbReference>
<dbReference type="SMART" id="SM00065">
    <property type="entry name" value="GAF"/>
    <property type="match status" value="1"/>
</dbReference>
<feature type="region of interest" description="Disordered" evidence="10">
    <location>
        <begin position="223"/>
        <end position="254"/>
    </location>
</feature>
<dbReference type="EMBL" id="NESQ01000159">
    <property type="protein sequence ID" value="PUU77187.1"/>
    <property type="molecule type" value="Genomic_DNA"/>
</dbReference>
<evidence type="ECO:0000259" key="13">
    <source>
        <dbReference type="PROSITE" id="PS50110"/>
    </source>
</evidence>
<evidence type="ECO:0000259" key="11">
    <source>
        <dbReference type="PROSITE" id="PS50011"/>
    </source>
</evidence>
<dbReference type="Proteomes" id="UP000244722">
    <property type="component" value="Unassembled WGS sequence"/>
</dbReference>
<keyword evidence="3 9" id="KW-0597">Phosphoprotein</keyword>
<dbReference type="SMART" id="SM00388">
    <property type="entry name" value="HisKA"/>
    <property type="match status" value="1"/>
</dbReference>
<evidence type="ECO:0000256" key="5">
    <source>
        <dbReference type="ARBA" id="ARBA00022741"/>
    </source>
</evidence>
<dbReference type="SMART" id="SM00448">
    <property type="entry name" value="REC"/>
    <property type="match status" value="1"/>
</dbReference>
<dbReference type="SUPFAM" id="SSF52172">
    <property type="entry name" value="CheY-like"/>
    <property type="match status" value="1"/>
</dbReference>
<dbReference type="InterPro" id="IPR027417">
    <property type="entry name" value="P-loop_NTPase"/>
</dbReference>
<dbReference type="Gene3D" id="3.30.565.10">
    <property type="entry name" value="Histidine kinase-like ATPase, C-terminal domain"/>
    <property type="match status" value="1"/>
</dbReference>
<dbReference type="Pfam" id="PF00072">
    <property type="entry name" value="Response_reg"/>
    <property type="match status" value="1"/>
</dbReference>
<evidence type="ECO:0000256" key="10">
    <source>
        <dbReference type="SAM" id="MobiDB-lite"/>
    </source>
</evidence>
<evidence type="ECO:0000259" key="12">
    <source>
        <dbReference type="PROSITE" id="PS50109"/>
    </source>
</evidence>
<dbReference type="InterPro" id="IPR003594">
    <property type="entry name" value="HATPase_dom"/>
</dbReference>
<feature type="region of interest" description="Disordered" evidence="10">
    <location>
        <begin position="32"/>
        <end position="51"/>
    </location>
</feature>
<evidence type="ECO:0000256" key="3">
    <source>
        <dbReference type="ARBA" id="ARBA00022553"/>
    </source>
</evidence>
<protein>
    <recommendedName>
        <fullName evidence="2">histidine kinase</fullName>
        <ecNumber evidence="2">2.7.13.3</ecNumber>
    </recommendedName>
</protein>
<dbReference type="Gene3D" id="3.40.50.300">
    <property type="entry name" value="P-loop containing nucleotide triphosphate hydrolases"/>
    <property type="match status" value="1"/>
</dbReference>
<dbReference type="Pfam" id="PF02518">
    <property type="entry name" value="HATPase_c"/>
    <property type="match status" value="1"/>
</dbReference>
<reference evidence="14 15" key="1">
    <citation type="submission" date="2017-04" db="EMBL/GenBank/DDBJ databases">
        <title>Draft genome sequence of Tuber borchii Vittad., a whitish edible truffle.</title>
        <authorList>
            <consortium name="DOE Joint Genome Institute"/>
            <person name="Murat C."/>
            <person name="Kuo A."/>
            <person name="Barry K.W."/>
            <person name="Clum A."/>
            <person name="Dockter R.B."/>
            <person name="Fauchery L."/>
            <person name="Iotti M."/>
            <person name="Kohler A."/>
            <person name="Labutti K."/>
            <person name="Lindquist E.A."/>
            <person name="Lipzen A."/>
            <person name="Ohm R.A."/>
            <person name="Wang M."/>
            <person name="Grigoriev I.V."/>
            <person name="Zambonelli A."/>
            <person name="Martin F.M."/>
        </authorList>
    </citation>
    <scope>NUCLEOTIDE SEQUENCE [LARGE SCALE GENOMIC DNA]</scope>
    <source>
        <strain evidence="14 15">Tbo3840</strain>
    </source>
</reference>
<dbReference type="CDD" id="cd00082">
    <property type="entry name" value="HisKA"/>
    <property type="match status" value="1"/>
</dbReference>
<keyword evidence="6" id="KW-0418">Kinase</keyword>
<dbReference type="GO" id="GO:0000155">
    <property type="term" value="F:phosphorelay sensor kinase activity"/>
    <property type="evidence" value="ECO:0007669"/>
    <property type="project" value="InterPro"/>
</dbReference>
<evidence type="ECO:0000256" key="9">
    <source>
        <dbReference type="PROSITE-ProRule" id="PRU00169"/>
    </source>
</evidence>
<dbReference type="InterPro" id="IPR036097">
    <property type="entry name" value="HisK_dim/P_sf"/>
</dbReference>
<sequence>MSTGSGSSRGSRHGGSLYSSQVAVNALSNSPRINRVPAMPPQQTPTPTQAPVSVSPLIGSPNSMGPSINPTSSLLVSQLLAGSASSVVDPGAAATPFGMIVVGDGTVQNEIVKKKNEDAAATRRDSITELEETRDLRDISEMMESGGMAFPTVPGYEDLRPVYSIRLTEVCVIAQNHIQVFRAKSISTGAPVVLKLCTVNHLDTLARLRHEWKLLSEANASSSRASVHSQSTASAGAAPNASNSGLNSLPSTSTSLTSLPSVVRAFAWEYLPDGGMTLIYDDEPTHMTVREMFLPDTLPLYVGTSGQAMPISPRPFVAKPRTQSDLVKILSVFSDVVHILAVAHRAGITHNNVNTHSILVTKTLKTTKAGVPVLGKLGGWHLASRLEREDPGRAEGTMLRGLNPAPLQYIAPECTGRMNRSIDYRADFYSLGVALYELIVGFLPFKSADPLELIHQHIAQQPVPPTDVNASIPTAVSAVVMKLLAKNAEDRYQIASGLKADLDMLIRRMTEGRSLEGMRVGELDTTSRFVITEKLYGREEAVSILKGAYEKCSKQGGCSMVMVRGGSGVGKSRLVNEIQRPVAENRGYFTSGKFDQYKRGFSFFTLVQTLQDLVRQVLSESVQSLSRWRTETIRALDGDAAVLADVIPELKLLLGPDYRFEPLANLGPVERENRFREVMGRFLAVFGRRGLVVFLDDLQWCSQNELNFISGIADEANRKMREWRAGTMSIGDTGAVGKWGIKQSREPGAWGLLVIGTYRDSEIGQDHPLPPMLEYVRTRAGVDIVDIKLGPLDQDSVRKIIGDTLHRDPDYGRLREDAEMQTLTELVYAKTCGNAFFVMQLLKSLYRGGYIVFDFGAKGGGQWRFNLTNIEAEDLPPTVVDLLVKQMLKLSGPTRTAMMLAACIGTDNVGLQSLAVAAGKKPEEMASDLWGALDAGLLLPTSGNYKIPLALGENIPMHGGGDSNTILSNGPSGDSYFPARFSPSPSDQEEAVTYRFLHDRVQQAAYSLIPKNERAGVHRMIGTRLLEKVPEEDLGGMLYEIVNQLNHWLSPLEKDERHTLMELNLRAGKKAITATAFDAALSYFLTAKQLLDDHEKEEEVAGAVTTKLKKRFSMGWETRPGAAPDKEPDTEDLGLEINLSLIEGYFAHQKYEGSINLADAVFPKCTKPRDKIRCLVHKMSCLLVQGKLNETIETGLLGLGVLNWEVPLDDADAKSHADMMRPRILMDVAQIKALEKMHRLKDENLILLQELISSLLLPIYMSRPALLEAVCFTSVAISLEFGISTAGAYPMLMTGVILSAEGTQEAHLKSFAYGRLAINLIEKDTIMCPAAPAIYEVYAGHIGIFHCSMNEVLKSLHQAVTAGIALFNVDYTIFAMAEIPSFGMFGGENLSVVHSKMVATKPSIRKFKQLTGMWWLSLPLQFLLNLRGLGNPDPLCFEGEELGDSKALSKLLSSESMTHIYLYHMYRLIVAVIYGRYDIAADLATHYCEPMSGGVTGTFYASLTYFYSSIAFLHLYDTISGEQKDFLDRNIKQIQIWSTTAKGTFLHKSVLLEAELMRVQQPSQQLVILDKYDHAISLATSSGFTHDAAFISERCGSWLRAFSKRRAAPYLREAVRGYTAWGATNKAMELRKESAEDIAIKGYTESRPTMVRVDSDSMMATASINSALMNISPRPSPRSSRIYANDYGFDHSSLQNNSPSLASSRDLFAPDPHDDDATSHASSRRENEPSSLGSELDFRTVLKASLVISEGIHLEEVIVKLMKSVLQTAGADYGVLILEEDGNLHVETVGLLNQVSILEHEPLNTRADLVPVSIVNIVASLGEQILKDSDDPKFDATYGRDSYFQSRRAKSVLCMPIQNQLKTVGVLYLENKLVNHAFTRQRQELLNVLCTQAAVTIDKARLYRQMELAKKAAEEATAEKSSFLANMSHEIRTPFNALLSCSIFLLDTALSEQQREYVETIRNSAVLTLQIIDGILDFSKIEHGAIDFQVSPFSLRDCIESALQLVAEPAATKDLELAFRNKCSNIDTVHGDITRFRQCVINLIGNAVKFTQEGHILVTTRAEKLPNSGLWRVEVSVQDTGIGIPDNARDRLFRAFSQVDTSTRRTYGGTGLGLAISKKLAEMMGGDIWFESEEDVGSTFHLTITAEVTERTWCADKRLVGRKAIVADTHSLSSNILADELEVEGLTVTRTNTAEATLKQLHDHGIGYYEFALIDLSVDKTCLLVDQVNKFDHKIRVIMMSRFGASLPSDAQSYNIALSFVRPAPRSRYVQAIHDAMNPNKKKHLIPSKNQEVELLRSLARRHPLNILLAEDNPVNTRVALQHLKRMGYSAKHAKDGIEVLEMCEEAAERGDIFDVILMDIQMPRADGIETSLELGRRYVDGERPTIIALTANATANDREKCLQAGMFSHIAKPILPNDLATALMSTSPLQPSAIKRQD</sequence>
<dbReference type="SUPFAM" id="SSF47384">
    <property type="entry name" value="Homodimeric domain of signal transducing histidine kinase"/>
    <property type="match status" value="1"/>
</dbReference>
<proteinExistence type="predicted"/>
<dbReference type="SUPFAM" id="SSF55781">
    <property type="entry name" value="GAF domain-like"/>
    <property type="match status" value="1"/>
</dbReference>
<dbReference type="Pfam" id="PF25503">
    <property type="entry name" value="TPR_CHK1"/>
    <property type="match status" value="1"/>
</dbReference>
<feature type="domain" description="Protein kinase" evidence="11">
    <location>
        <begin position="139"/>
        <end position="506"/>
    </location>
</feature>
<dbReference type="PROSITE" id="PS50110">
    <property type="entry name" value="RESPONSE_REGULATORY"/>
    <property type="match status" value="1"/>
</dbReference>